<comment type="caution">
    <text evidence="15">The sequence shown here is derived from an EMBL/GenBank/DDBJ whole genome shotgun (WGS) entry which is preliminary data.</text>
</comment>
<keyword evidence="9 14" id="KW-0472">Membrane</keyword>
<dbReference type="GO" id="GO:0008360">
    <property type="term" value="P:regulation of cell shape"/>
    <property type="evidence" value="ECO:0007669"/>
    <property type="project" value="UniProtKB-KW"/>
</dbReference>
<name>A0A7X9HTH5_UNCKA</name>
<comment type="function">
    <text evidence="14">Catalyzes the dephosphorylation of undecaprenyl diphosphate (UPP). Confers resistance to bacitracin.</text>
</comment>
<evidence type="ECO:0000256" key="1">
    <source>
        <dbReference type="ARBA" id="ARBA00004651"/>
    </source>
</evidence>
<comment type="catalytic activity">
    <reaction evidence="13 14">
        <text>di-trans,octa-cis-undecaprenyl diphosphate + H2O = di-trans,octa-cis-undecaprenyl phosphate + phosphate + H(+)</text>
        <dbReference type="Rhea" id="RHEA:28094"/>
        <dbReference type="ChEBI" id="CHEBI:15377"/>
        <dbReference type="ChEBI" id="CHEBI:15378"/>
        <dbReference type="ChEBI" id="CHEBI:43474"/>
        <dbReference type="ChEBI" id="CHEBI:58405"/>
        <dbReference type="ChEBI" id="CHEBI:60392"/>
        <dbReference type="EC" id="3.6.1.27"/>
    </reaction>
</comment>
<reference evidence="15 16" key="1">
    <citation type="journal article" date="2020" name="Biotechnol. Biofuels">
        <title>New insights from the biogas microbiome by comprehensive genome-resolved metagenomics of nearly 1600 species originating from multiple anaerobic digesters.</title>
        <authorList>
            <person name="Campanaro S."/>
            <person name="Treu L."/>
            <person name="Rodriguez-R L.M."/>
            <person name="Kovalovszki A."/>
            <person name="Ziels R.M."/>
            <person name="Maus I."/>
            <person name="Zhu X."/>
            <person name="Kougias P.G."/>
            <person name="Basile A."/>
            <person name="Luo G."/>
            <person name="Schluter A."/>
            <person name="Konstantinidis K.T."/>
            <person name="Angelidaki I."/>
        </authorList>
    </citation>
    <scope>NUCLEOTIDE SEQUENCE [LARGE SCALE GENOMIC DNA]</scope>
    <source>
        <strain evidence="15">AS27yjCOA_202</strain>
    </source>
</reference>
<evidence type="ECO:0000256" key="11">
    <source>
        <dbReference type="ARBA" id="ARBA00032707"/>
    </source>
</evidence>
<dbReference type="PANTHER" id="PTHR30622">
    <property type="entry name" value="UNDECAPRENYL-DIPHOSPHATASE"/>
    <property type="match status" value="1"/>
</dbReference>
<evidence type="ECO:0000256" key="6">
    <source>
        <dbReference type="ARBA" id="ARBA00022692"/>
    </source>
</evidence>
<dbReference type="EC" id="3.6.1.27" evidence="3 14"/>
<evidence type="ECO:0000313" key="15">
    <source>
        <dbReference type="EMBL" id="NMB91418.1"/>
    </source>
</evidence>
<evidence type="ECO:0000256" key="10">
    <source>
        <dbReference type="ARBA" id="ARBA00023251"/>
    </source>
</evidence>
<evidence type="ECO:0000256" key="9">
    <source>
        <dbReference type="ARBA" id="ARBA00023136"/>
    </source>
</evidence>
<evidence type="ECO:0000256" key="7">
    <source>
        <dbReference type="ARBA" id="ARBA00022801"/>
    </source>
</evidence>
<dbReference type="NCBIfam" id="TIGR00753">
    <property type="entry name" value="undec_PP_bacA"/>
    <property type="match status" value="1"/>
</dbReference>
<keyword evidence="14" id="KW-0133">Cell shape</keyword>
<organism evidence="15 16">
    <name type="scientific">candidate division WWE3 bacterium</name>
    <dbReference type="NCBI Taxonomy" id="2053526"/>
    <lineage>
        <taxon>Bacteria</taxon>
        <taxon>Katanobacteria</taxon>
    </lineage>
</organism>
<dbReference type="HAMAP" id="MF_01006">
    <property type="entry name" value="Undec_diphosphatase"/>
    <property type="match status" value="1"/>
</dbReference>
<comment type="miscellaneous">
    <text evidence="14">Bacitracin is thought to be involved in the inhibition of peptidoglycan synthesis by sequestering undecaprenyl diphosphate, thereby reducing the pool of lipid carrier available.</text>
</comment>
<dbReference type="GO" id="GO:0009252">
    <property type="term" value="P:peptidoglycan biosynthetic process"/>
    <property type="evidence" value="ECO:0007669"/>
    <property type="project" value="UniProtKB-KW"/>
</dbReference>
<evidence type="ECO:0000313" key="16">
    <source>
        <dbReference type="Proteomes" id="UP000590542"/>
    </source>
</evidence>
<keyword evidence="14" id="KW-0961">Cell wall biogenesis/degradation</keyword>
<dbReference type="EMBL" id="JAAZNV010000006">
    <property type="protein sequence ID" value="NMB91418.1"/>
    <property type="molecule type" value="Genomic_DNA"/>
</dbReference>
<keyword evidence="5 14" id="KW-1003">Cell membrane</keyword>
<dbReference type="GO" id="GO:0071555">
    <property type="term" value="P:cell wall organization"/>
    <property type="evidence" value="ECO:0007669"/>
    <property type="project" value="UniProtKB-KW"/>
</dbReference>
<evidence type="ECO:0000256" key="12">
    <source>
        <dbReference type="ARBA" id="ARBA00032932"/>
    </source>
</evidence>
<evidence type="ECO:0000256" key="3">
    <source>
        <dbReference type="ARBA" id="ARBA00012374"/>
    </source>
</evidence>
<evidence type="ECO:0000256" key="5">
    <source>
        <dbReference type="ARBA" id="ARBA00022475"/>
    </source>
</evidence>
<feature type="transmembrane region" description="Helical" evidence="14">
    <location>
        <begin position="194"/>
        <end position="212"/>
    </location>
</feature>
<dbReference type="Proteomes" id="UP000590542">
    <property type="component" value="Unassembled WGS sequence"/>
</dbReference>
<dbReference type="GO" id="GO:0005886">
    <property type="term" value="C:plasma membrane"/>
    <property type="evidence" value="ECO:0007669"/>
    <property type="project" value="UniProtKB-SubCell"/>
</dbReference>
<gene>
    <name evidence="14 15" type="primary">uppP</name>
    <name evidence="15" type="ORF">GYA37_01060</name>
</gene>
<evidence type="ECO:0000256" key="2">
    <source>
        <dbReference type="ARBA" id="ARBA00010621"/>
    </source>
</evidence>
<feature type="transmembrane region" description="Helical" evidence="14">
    <location>
        <begin position="7"/>
        <end position="29"/>
    </location>
</feature>
<evidence type="ECO:0000256" key="14">
    <source>
        <dbReference type="HAMAP-Rule" id="MF_01006"/>
    </source>
</evidence>
<dbReference type="Pfam" id="PF02673">
    <property type="entry name" value="BacA"/>
    <property type="match status" value="1"/>
</dbReference>
<accession>A0A7X9HTH5</accession>
<keyword evidence="10 14" id="KW-0046">Antibiotic resistance</keyword>
<evidence type="ECO:0000256" key="8">
    <source>
        <dbReference type="ARBA" id="ARBA00022989"/>
    </source>
</evidence>
<dbReference type="PANTHER" id="PTHR30622:SF4">
    <property type="entry name" value="UNDECAPRENYL-DIPHOSPHATASE"/>
    <property type="match status" value="1"/>
</dbReference>
<keyword evidence="6 14" id="KW-0812">Transmembrane</keyword>
<feature type="transmembrane region" description="Helical" evidence="14">
    <location>
        <begin position="91"/>
        <end position="113"/>
    </location>
</feature>
<keyword evidence="7 14" id="KW-0378">Hydrolase</keyword>
<evidence type="ECO:0000256" key="13">
    <source>
        <dbReference type="ARBA" id="ARBA00047594"/>
    </source>
</evidence>
<keyword evidence="14" id="KW-0573">Peptidoglycan synthesis</keyword>
<comment type="similarity">
    <text evidence="2 14">Belongs to the UppP family.</text>
</comment>
<proteinExistence type="inferred from homology"/>
<dbReference type="GO" id="GO:0050380">
    <property type="term" value="F:undecaprenyl-diphosphatase activity"/>
    <property type="evidence" value="ECO:0007669"/>
    <property type="project" value="UniProtKB-UniRule"/>
</dbReference>
<comment type="subcellular location">
    <subcellularLocation>
        <location evidence="1 14">Cell membrane</location>
        <topology evidence="1 14">Multi-pass membrane protein</topology>
    </subcellularLocation>
</comment>
<sequence length="272" mass="30345">MSIFRSLVLGVIQGFTEFLPISSSAHLIVFRSLSGWEEMPLVFDTTLHLATALSLIVCFWNDLKVITSSFFKDVFSSHSIKLKEYSSNSLLGLKIIVGSIPVGLAGFFFGDLIEAKYRNLLLVSFFLITGSILMYLGEKKFEKRLFIKDDISLRKSFDVGLFQVLSLFPGVSRSGSTISGGMIFGLNRKEATRFSFLLSIPIVVIAGVFQLLHSYRLLSLINPLCLLVGFVSSFLVGILCIKFLLKFVQTNNLYPFIIYRLILAGVILLVLV</sequence>
<feature type="transmembrane region" description="Helical" evidence="14">
    <location>
        <begin position="119"/>
        <end position="136"/>
    </location>
</feature>
<feature type="transmembrane region" description="Helical" evidence="14">
    <location>
        <begin position="253"/>
        <end position="271"/>
    </location>
</feature>
<evidence type="ECO:0000256" key="4">
    <source>
        <dbReference type="ARBA" id="ARBA00021581"/>
    </source>
</evidence>
<protein>
    <recommendedName>
        <fullName evidence="4 14">Undecaprenyl-diphosphatase</fullName>
        <ecNumber evidence="3 14">3.6.1.27</ecNumber>
    </recommendedName>
    <alternativeName>
        <fullName evidence="12 14">Bacitracin resistance protein</fullName>
    </alternativeName>
    <alternativeName>
        <fullName evidence="11 14">Undecaprenyl pyrophosphate phosphatase</fullName>
    </alternativeName>
</protein>
<feature type="transmembrane region" description="Helical" evidence="14">
    <location>
        <begin position="224"/>
        <end position="247"/>
    </location>
</feature>
<feature type="transmembrane region" description="Helical" evidence="14">
    <location>
        <begin position="49"/>
        <end position="71"/>
    </location>
</feature>
<dbReference type="AlphaFoldDB" id="A0A7X9HTH5"/>
<dbReference type="InterPro" id="IPR003824">
    <property type="entry name" value="UppP"/>
</dbReference>
<keyword evidence="8 14" id="KW-1133">Transmembrane helix</keyword>
<dbReference type="GO" id="GO:0046677">
    <property type="term" value="P:response to antibiotic"/>
    <property type="evidence" value="ECO:0007669"/>
    <property type="project" value="UniProtKB-UniRule"/>
</dbReference>